<evidence type="ECO:0000256" key="8">
    <source>
        <dbReference type="ARBA" id="ARBA00045670"/>
    </source>
</evidence>
<dbReference type="HOGENOM" id="CLU_068714_2_2_1"/>
<dbReference type="GO" id="GO:0045047">
    <property type="term" value="P:protein targeting to ER"/>
    <property type="evidence" value="ECO:0007669"/>
    <property type="project" value="TreeGrafter"/>
</dbReference>
<gene>
    <name evidence="11" type="ORF">CNBG_5016</name>
</gene>
<dbReference type="GO" id="GO:0006465">
    <property type="term" value="P:signal peptide processing"/>
    <property type="evidence" value="ECO:0007669"/>
    <property type="project" value="UniProtKB-UniRule"/>
</dbReference>
<evidence type="ECO:0000313" key="11">
    <source>
        <dbReference type="EMBL" id="KGB79178.1"/>
    </source>
</evidence>
<keyword evidence="12" id="KW-1185">Reference proteome</keyword>
<dbReference type="STRING" id="294750.A0A095EQM2"/>
<evidence type="ECO:0000256" key="7">
    <source>
        <dbReference type="ARBA" id="ARBA00023136"/>
    </source>
</evidence>
<dbReference type="InterPro" id="IPR007653">
    <property type="entry name" value="SPC3"/>
</dbReference>
<dbReference type="OMA" id="FWDDGHG"/>
<keyword evidence="7 9" id="KW-0472">Membrane</keyword>
<keyword evidence="6 10" id="KW-1133">Transmembrane helix</keyword>
<evidence type="ECO:0000256" key="6">
    <source>
        <dbReference type="ARBA" id="ARBA00022989"/>
    </source>
</evidence>
<evidence type="ECO:0000256" key="2">
    <source>
        <dbReference type="ARBA" id="ARBA00009289"/>
    </source>
</evidence>
<evidence type="ECO:0000313" key="12">
    <source>
        <dbReference type="Proteomes" id="UP000029445"/>
    </source>
</evidence>
<reference evidence="11 12" key="1">
    <citation type="journal article" date="2011" name="MBio">
        <title>Genome variation in Cryptococcus gattii, an emerging pathogen of immunocompetent hosts.</title>
        <authorList>
            <person name="D'Souza C.A."/>
            <person name="Kronstad J.W."/>
            <person name="Taylor G."/>
            <person name="Warren R."/>
            <person name="Yuen M."/>
            <person name="Hu G."/>
            <person name="Jung W.H."/>
            <person name="Sham A."/>
            <person name="Kidd S.E."/>
            <person name="Tangen K."/>
            <person name="Lee N."/>
            <person name="Zeilmaker T."/>
            <person name="Sawkins J."/>
            <person name="McVicker G."/>
            <person name="Shah S."/>
            <person name="Gnerre S."/>
            <person name="Griggs A."/>
            <person name="Zeng Q."/>
            <person name="Bartlett K."/>
            <person name="Li W."/>
            <person name="Wang X."/>
            <person name="Heitman J."/>
            <person name="Stajich J.E."/>
            <person name="Fraser J.A."/>
            <person name="Meyer W."/>
            <person name="Carter D."/>
            <person name="Schein J."/>
            <person name="Krzywinski M."/>
            <person name="Kwon-Chung K.J."/>
            <person name="Varma A."/>
            <person name="Wang J."/>
            <person name="Brunham R."/>
            <person name="Fyfe M."/>
            <person name="Ouellette B.F."/>
            <person name="Siddiqui A."/>
            <person name="Marra M."/>
            <person name="Jones S."/>
            <person name="Holt R."/>
            <person name="Birren B.W."/>
            <person name="Galagan J.E."/>
            <person name="Cuomo C.A."/>
        </authorList>
    </citation>
    <scope>NUCLEOTIDE SEQUENCE [LARGE SCALE GENOMIC DNA]</scope>
    <source>
        <strain evidence="11 12">R265</strain>
    </source>
</reference>
<dbReference type="PANTHER" id="PTHR12804">
    <property type="entry name" value="MICROSOMAL SIGNAL PEPTIDASE 23 KD SUBUNIT SPC22/23"/>
    <property type="match status" value="1"/>
</dbReference>
<sequence>MYSTLQRANHISSLATTYILILLGLISVASFLTLPSVDVGSIDVKDIIVQRGRLNRWGAKQEDIASLRFDVRTNLNELLNSYNTKQLFLYLTATYEEETTGNAHDVVLWDRIVTRADTRDIRAVGRELPKSNRKRGRGNVRVEDGKNKYIWRNPSGTFKDIPYANLTLHYSLMPYVGYLTSGIAATAEGPVSIPEVIKR</sequence>
<protein>
    <recommendedName>
        <fullName evidence="9">Signal peptidase subunit 3</fullName>
    </recommendedName>
</protein>
<dbReference type="PANTHER" id="PTHR12804:SF0">
    <property type="entry name" value="SIGNAL PEPTIDASE COMPLEX SUBUNIT 3"/>
    <property type="match status" value="1"/>
</dbReference>
<dbReference type="OrthoDB" id="10261524at2759"/>
<comment type="similarity">
    <text evidence="2 9">Belongs to the SPCS3 family.</text>
</comment>
<feature type="transmembrane region" description="Helical" evidence="10">
    <location>
        <begin position="12"/>
        <end position="34"/>
    </location>
</feature>
<dbReference type="GO" id="GO:0005787">
    <property type="term" value="C:signal peptidase complex"/>
    <property type="evidence" value="ECO:0007669"/>
    <property type="project" value="UniProtKB-UniRule"/>
</dbReference>
<dbReference type="VEuPathDB" id="FungiDB:CNBG_5016"/>
<evidence type="ECO:0000256" key="5">
    <source>
        <dbReference type="ARBA" id="ARBA00022968"/>
    </source>
</evidence>
<evidence type="ECO:0000256" key="9">
    <source>
        <dbReference type="PIRNR" id="PIRNR016089"/>
    </source>
</evidence>
<evidence type="ECO:0000256" key="10">
    <source>
        <dbReference type="SAM" id="Phobius"/>
    </source>
</evidence>
<keyword evidence="5" id="KW-0735">Signal-anchor</keyword>
<accession>A0A095EQM2</accession>
<dbReference type="RefSeq" id="XP_062884869.1">
    <property type="nucleotide sequence ID" value="XM_063028914.1"/>
</dbReference>
<evidence type="ECO:0000256" key="3">
    <source>
        <dbReference type="ARBA" id="ARBA00022692"/>
    </source>
</evidence>
<dbReference type="PIRSF" id="PIRSF016089">
    <property type="entry name" value="SPC22"/>
    <property type="match status" value="1"/>
</dbReference>
<comment type="function">
    <text evidence="8">Essential component of the signal peptidase complex (SPC) which catalyzes the cleavage of N-terminal signal sequences from nascent proteins as they are translocated into the lumen of the endoplasmic reticulum. Essential for the SPC catalytic activity, possibly by stabilizing and positioning the active center of the complex close to the lumenal surface. Essential for viability.</text>
</comment>
<evidence type="ECO:0000256" key="1">
    <source>
        <dbReference type="ARBA" id="ARBA00004648"/>
    </source>
</evidence>
<dbReference type="Pfam" id="PF04573">
    <property type="entry name" value="SPC22"/>
    <property type="match status" value="1"/>
</dbReference>
<evidence type="ECO:0000256" key="4">
    <source>
        <dbReference type="ARBA" id="ARBA00022824"/>
    </source>
</evidence>
<keyword evidence="3 10" id="KW-0812">Transmembrane</keyword>
<dbReference type="KEGG" id="cdeu:CNBG_5016"/>
<name>A0A095EQM2_CRYD2</name>
<dbReference type="GeneID" id="88181189"/>
<comment type="subcellular location">
    <subcellularLocation>
        <location evidence="1">Endoplasmic reticulum membrane</location>
        <topology evidence="1">Single-pass type II membrane protein</topology>
    </subcellularLocation>
</comment>
<keyword evidence="4 9" id="KW-0256">Endoplasmic reticulum</keyword>
<reference evidence="11 12" key="2">
    <citation type="journal article" date="2018" name="Proc. Natl. Acad. Sci.">
        <title>RNAi is a critical determinant of centromere evolution in closely related fungi.</title>
        <authorList>
            <person name="Yadav V."/>
            <person name="Sun S."/>
            <person name="Billmyre R.B."/>
            <person name="Thimmappa B.C."/>
            <person name="Shea T."/>
            <person name="Lintner R."/>
            <person name="Bakkeren G."/>
            <person name="Cuomo C.A."/>
            <person name="Heitman J."/>
            <person name="Sanyal K."/>
        </authorList>
    </citation>
    <scope>NUCLEOTIDE SEQUENCE [LARGE SCALE GENOMIC DNA]</scope>
    <source>
        <strain evidence="11 12">R265</strain>
    </source>
</reference>
<organism evidence="11 12">
    <name type="scientific">Cryptococcus deuterogattii (strain R265)</name>
    <name type="common">Cryptococcus gattii VGII (strain R265)</name>
    <dbReference type="NCBI Taxonomy" id="294750"/>
    <lineage>
        <taxon>Eukaryota</taxon>
        <taxon>Fungi</taxon>
        <taxon>Dikarya</taxon>
        <taxon>Basidiomycota</taxon>
        <taxon>Agaricomycotina</taxon>
        <taxon>Tremellomycetes</taxon>
        <taxon>Tremellales</taxon>
        <taxon>Cryptococcaceae</taxon>
        <taxon>Cryptococcus</taxon>
        <taxon>Cryptococcus gattii species complex</taxon>
    </lineage>
</organism>
<dbReference type="EMBL" id="CP025771">
    <property type="protein sequence ID" value="KGB79178.1"/>
    <property type="molecule type" value="Genomic_DNA"/>
</dbReference>
<dbReference type="AlphaFoldDB" id="A0A095EQM2"/>
<proteinExistence type="inferred from homology"/>
<dbReference type="Proteomes" id="UP000029445">
    <property type="component" value="Chromosome 13"/>
</dbReference>